<name>A0A562SDF5_9BACT</name>
<feature type="transmembrane region" description="Helical" evidence="5">
    <location>
        <begin position="150"/>
        <end position="173"/>
    </location>
</feature>
<protein>
    <submittedName>
        <fullName evidence="7">Fusaric acid resistance family protein</fullName>
    </submittedName>
</protein>
<comment type="subcellular location">
    <subcellularLocation>
        <location evidence="1">Membrane</location>
        <topology evidence="1">Multi-pass membrane protein</topology>
    </subcellularLocation>
</comment>
<evidence type="ECO:0000256" key="2">
    <source>
        <dbReference type="ARBA" id="ARBA00022692"/>
    </source>
</evidence>
<evidence type="ECO:0000313" key="8">
    <source>
        <dbReference type="Proteomes" id="UP000316167"/>
    </source>
</evidence>
<feature type="transmembrane region" description="Helical" evidence="5">
    <location>
        <begin position="284"/>
        <end position="302"/>
    </location>
</feature>
<feature type="transmembrane region" description="Helical" evidence="5">
    <location>
        <begin position="245"/>
        <end position="278"/>
    </location>
</feature>
<keyword evidence="4 5" id="KW-0472">Membrane</keyword>
<feature type="transmembrane region" description="Helical" evidence="5">
    <location>
        <begin position="193"/>
        <end position="213"/>
    </location>
</feature>
<organism evidence="7 8">
    <name type="scientific">Lacibacter cauensis</name>
    <dbReference type="NCBI Taxonomy" id="510947"/>
    <lineage>
        <taxon>Bacteria</taxon>
        <taxon>Pseudomonadati</taxon>
        <taxon>Bacteroidota</taxon>
        <taxon>Chitinophagia</taxon>
        <taxon>Chitinophagales</taxon>
        <taxon>Chitinophagaceae</taxon>
        <taxon>Lacibacter</taxon>
    </lineage>
</organism>
<evidence type="ECO:0000256" key="4">
    <source>
        <dbReference type="ARBA" id="ARBA00023136"/>
    </source>
</evidence>
<evidence type="ECO:0000256" key="3">
    <source>
        <dbReference type="ARBA" id="ARBA00022989"/>
    </source>
</evidence>
<evidence type="ECO:0000259" key="6">
    <source>
        <dbReference type="Pfam" id="PF13515"/>
    </source>
</evidence>
<evidence type="ECO:0000313" key="7">
    <source>
        <dbReference type="EMBL" id="TWI79331.1"/>
    </source>
</evidence>
<comment type="caution">
    <text evidence="7">The sequence shown here is derived from an EMBL/GenBank/DDBJ whole genome shotgun (WGS) entry which is preliminary data.</text>
</comment>
<feature type="transmembrane region" description="Helical" evidence="5">
    <location>
        <begin position="100"/>
        <end position="120"/>
    </location>
</feature>
<feature type="transmembrane region" description="Helical" evidence="5">
    <location>
        <begin position="25"/>
        <end position="45"/>
    </location>
</feature>
<evidence type="ECO:0000256" key="5">
    <source>
        <dbReference type="SAM" id="Phobius"/>
    </source>
</evidence>
<keyword evidence="2 5" id="KW-0812">Transmembrane</keyword>
<sequence>MPASFKQLVKNEFIALLELKKSERLWHIPVLASLCVGIPLLIGLFFYRLDYGILASTGGMVILYLPSSASIAQRMITLVVCSFGLAFSFGVSIAASFNPYISALVLGVIAFAAHWVTRYFQMKPPGGFFFVMIAAIASSMQFDFNTIPTRIGLIVMSGMLTCVLAFFYSLYIIKKGKFTQDTTSLVTNPYTKLVESIIIGVVLAISLLASHLLKLEKPYWVPISCAAVMQGISLQHVWQRSIQRILGTFIGLGVAWVLLQLELTALTVCISIMLLQFIVEMLIVRHYGLAVILITPLTLFLAEAGSAMNADPNYLIATRLLDTVIGSVIGLLGGWFLHNQQVRESTERRIRKTRVAIWRRG</sequence>
<feature type="transmembrane region" description="Helical" evidence="5">
    <location>
        <begin position="127"/>
        <end position="144"/>
    </location>
</feature>
<keyword evidence="8" id="KW-1185">Reference proteome</keyword>
<dbReference type="Pfam" id="PF13515">
    <property type="entry name" value="FUSC_2"/>
    <property type="match status" value="1"/>
</dbReference>
<dbReference type="Proteomes" id="UP000316167">
    <property type="component" value="Unassembled WGS sequence"/>
</dbReference>
<proteinExistence type="predicted"/>
<feature type="domain" description="Integral membrane bound transporter" evidence="6">
    <location>
        <begin position="206"/>
        <end position="332"/>
    </location>
</feature>
<evidence type="ECO:0000256" key="1">
    <source>
        <dbReference type="ARBA" id="ARBA00004141"/>
    </source>
</evidence>
<feature type="transmembrane region" description="Helical" evidence="5">
    <location>
        <begin position="51"/>
        <end position="69"/>
    </location>
</feature>
<dbReference type="EMBL" id="VLLE01000006">
    <property type="protein sequence ID" value="TWI79331.1"/>
    <property type="molecule type" value="Genomic_DNA"/>
</dbReference>
<gene>
    <name evidence="7" type="ORF">IQ13_3735</name>
</gene>
<dbReference type="AlphaFoldDB" id="A0A562SDF5"/>
<accession>A0A562SDF5</accession>
<dbReference type="InterPro" id="IPR049453">
    <property type="entry name" value="Memb_transporter_dom"/>
</dbReference>
<dbReference type="OrthoDB" id="581879at2"/>
<keyword evidence="3 5" id="KW-1133">Transmembrane helix</keyword>
<dbReference type="RefSeq" id="WP_144888103.1">
    <property type="nucleotide sequence ID" value="NZ_VLLE01000006.1"/>
</dbReference>
<reference evidence="7 8" key="1">
    <citation type="journal article" date="2015" name="Stand. Genomic Sci.">
        <title>Genomic Encyclopedia of Bacterial and Archaeal Type Strains, Phase III: the genomes of soil and plant-associated and newly described type strains.</title>
        <authorList>
            <person name="Whitman W.B."/>
            <person name="Woyke T."/>
            <person name="Klenk H.P."/>
            <person name="Zhou Y."/>
            <person name="Lilburn T.G."/>
            <person name="Beck B.J."/>
            <person name="De Vos P."/>
            <person name="Vandamme P."/>
            <person name="Eisen J.A."/>
            <person name="Garrity G."/>
            <person name="Hugenholtz P."/>
            <person name="Kyrpides N.C."/>
        </authorList>
    </citation>
    <scope>NUCLEOTIDE SEQUENCE [LARGE SCALE GENOMIC DNA]</scope>
    <source>
        <strain evidence="7 8">CGMCC 1.7271</strain>
    </source>
</reference>
<dbReference type="GO" id="GO:0016020">
    <property type="term" value="C:membrane"/>
    <property type="evidence" value="ECO:0007669"/>
    <property type="project" value="UniProtKB-SubCell"/>
</dbReference>
<feature type="transmembrane region" description="Helical" evidence="5">
    <location>
        <begin position="314"/>
        <end position="337"/>
    </location>
</feature>